<reference evidence="1 2" key="1">
    <citation type="journal article" date="2022" name="bioRxiv">
        <title>The genome of the oomycete Peronosclerospora sorghi, a cosmopolitan pathogen of maize and sorghum, is inflated with dispersed pseudogenes.</title>
        <authorList>
            <person name="Fletcher K."/>
            <person name="Martin F."/>
            <person name="Isakeit T."/>
            <person name="Cavanaugh K."/>
            <person name="Magill C."/>
            <person name="Michelmore R."/>
        </authorList>
    </citation>
    <scope>NUCLEOTIDE SEQUENCE [LARGE SCALE GENOMIC DNA]</scope>
    <source>
        <strain evidence="1">P6</strain>
    </source>
</reference>
<evidence type="ECO:0000313" key="1">
    <source>
        <dbReference type="EMBL" id="KAI9922572.1"/>
    </source>
</evidence>
<comment type="caution">
    <text evidence="1">The sequence shown here is derived from an EMBL/GenBank/DDBJ whole genome shotgun (WGS) entry which is preliminary data.</text>
</comment>
<dbReference type="EMBL" id="CM047580">
    <property type="protein sequence ID" value="KAI9922572.1"/>
    <property type="molecule type" value="Genomic_DNA"/>
</dbReference>
<organism evidence="1 2">
    <name type="scientific">Peronosclerospora sorghi</name>
    <dbReference type="NCBI Taxonomy" id="230839"/>
    <lineage>
        <taxon>Eukaryota</taxon>
        <taxon>Sar</taxon>
        <taxon>Stramenopiles</taxon>
        <taxon>Oomycota</taxon>
        <taxon>Peronosporomycetes</taxon>
        <taxon>Peronosporales</taxon>
        <taxon>Peronosporaceae</taxon>
        <taxon>Peronosclerospora</taxon>
    </lineage>
</organism>
<proteinExistence type="predicted"/>
<gene>
    <name evidence="1" type="ORF">PsorP6_000896</name>
</gene>
<protein>
    <submittedName>
        <fullName evidence="1">Uncharacterized protein</fullName>
    </submittedName>
</protein>
<accession>A0ACC0WW12</accession>
<evidence type="ECO:0000313" key="2">
    <source>
        <dbReference type="Proteomes" id="UP001163321"/>
    </source>
</evidence>
<sequence length="2030" mass="226052">MELLNLNSTLEIEVNSVLREQRCIPCTHSLPCDPDTITKQRFTMFTLLHQTMDAAAGRLDTLVLKLRHPLTTIRHRALQTLRFKLREHLIGWKELEPLHKAFVPSLLTCLEPPLELEALHVLELLLQTRSDTLIACLQLAGAAQKLHRAAEQQHPELQTTYDKLIRQLYVTKRVPTPPCPDTKQRPKVQIKPSNDKVAPSTVLFPPHQAPQVHDVEAKGWRFPSVPLASLDAQQLFEFQVKCHVQRTVAETVTNCATFRTDLLRTLPPPVFLERPATYLYLLQLVQEPLLVDEPRSLALGVNYFNDLGDKTFASKRDYLIGTRVLAGLRAMEAFVLALHETPRTGHARVRQLVSHDNEPVAGFSFSGAIYRLFHTLLPLLRSPRHPRLHLLNLLLVTVASLPEPLDATDTEDTWTLNHQRLEHILRRVSDIGRPETLAMTPCLMWKLVELVFRLLTLYPASHYVVERAETVADTRAIRIPSTVWHAVTEWMAHPAFPELITHEWHHLATIQDAVQQLDTTLAARAQGRHAAVQDVRDMLDLIHHASADGDKSEAGSDPTMQLETARKLLLARSVWRHVDAPVLARAVLRPIHATLVHASTVTDTALNIIRAILSSLVLQAPCTVRDDIFHGVVTILDKLVDGHARVDVVTRVVVDHELLTLLLLVGATNANAPPFLWALVRHAVTLSTTQHEPFVPLVPFLQHFAYMEPSPTSSCPIQPELVAFVDQLHQHVPDTERVLLHCRGLLHVSSDVRTAAAVALQRRVTTESFAHLPLDPFHDDAPSFQAALLKTPLPSLPPPSTRPERDVAPHVATFVQLERLVSVQTSAFPRAAAWKQLRVFLDHACVQVWTALDELQHLAHVVEQLEASLDKSAQVEDVLLVFRTLVFRSLPLRAALRRKAATWQRLVAFIFHPSVAIRAVMYYIVLLVTCSSDMFVPEAGTEVHAHAPSFLHATFGLYATHWRRCGIVTNTLDDSFETYAARVRPETTWLDDIRAVRTANMQDKSTTDVRTLLRAEHTRVVDSVRHATSHAKCLNAVYHLLMLCTAWRFARTQFVDDWERLYDRYFGVCPQSARDYVILGALVALLSSLFRWLPRSGQVRALMLLKSRMLPLLPRSSSRHFALQVARLLLQMSAAKIHDVFLSLAADTNLLANICTQYATDTTDAMLQTLMLQVVLRFAQALTEPSAARLSTSSRETIGKRLVDMLAPLLTIVNRPRVPHSYQDRDAYQVAAQCLGQIWKQDALLSKDCVLEHTDRHVLLDGSWATRLVLDHEAPMRALGFHVIEQATRSIHPSAEILEKACTSLFDSNEADAVRAAAASLLTTVFTHSSQRSPDDLPTLVQVCDGVHFGKRVVAMLVAWVQCTDTVPLETCTACLSLVRRLYLERDHFASSFGDVKHDLDTHDMLERLTQTLSFRAWHEHCTHTGRSSLCPSICHLLTQLLQLLQAICHQAQGDQVLFLVQQTPLLRHLTALVTDIAAFDDVEEAVETMPQQYALLEHCARTLSLACVQMVATPRPSVPDDSTNPACVHFIQAITRLLAPRHPIAFRTAIARLVPCLHLLLPTWLSCSDDALVSALYDLYVHAADPRASNLSSLVDLERVAWALTLLLETKPSFQALLREHDVIQWSLACIQHLFHALQVAHQGHKAKDVLPLVRRLQALFLPLRALVAGDADNQRLARTSGLVTVLVSNWHLLEMAPPLLERALELVANFTYANEASRQSLVDSSVKNAPTLLSLVVAVVAARPSPAAAIAACHVLQSELLHPEAVLAVQKGGHVAKWMATLDLRRHDQRDIPYVVQMLHVLCNVAAQDAGAHVLLKTGPTRVRDFLDDGLRSSSVEIQRATSLLLRNLALASTATHYVALFDQLLTLMLDICLDGTHDVVTRQHVATAVWSLVYDHPQARAVVKASRLATSLTALQHGALVDVHRNVHCPAWTHVSRDGMIANGLDARPGLVFRRVATNGRRWSMTDIGDTLTTMEAPHDHVGAASESSSSVLEALSNAGESKSGNGGSSSLVGVVSNRSSTCLCSY</sequence>
<dbReference type="Proteomes" id="UP001163321">
    <property type="component" value="Chromosome 1"/>
</dbReference>
<keyword evidence="2" id="KW-1185">Reference proteome</keyword>
<name>A0ACC0WW12_9STRA</name>